<accession>A0A926HUS5</accession>
<keyword evidence="2" id="KW-1185">Reference proteome</keyword>
<reference evidence="1" key="1">
    <citation type="submission" date="2020-08" db="EMBL/GenBank/DDBJ databases">
        <title>Genome public.</title>
        <authorList>
            <person name="Liu C."/>
            <person name="Sun Q."/>
        </authorList>
    </citation>
    <scope>NUCLEOTIDE SEQUENCE</scope>
    <source>
        <strain evidence="1">BX7</strain>
    </source>
</reference>
<dbReference type="InterPro" id="IPR027417">
    <property type="entry name" value="P-loop_NTPase"/>
</dbReference>
<name>A0A926HUS5_9FIRM</name>
<dbReference type="Gene3D" id="3.40.50.300">
    <property type="entry name" value="P-loop containing nucleotide triphosphate hydrolases"/>
    <property type="match status" value="1"/>
</dbReference>
<dbReference type="AlphaFoldDB" id="A0A926HUS5"/>
<gene>
    <name evidence="1" type="ORF">H8695_04065</name>
</gene>
<evidence type="ECO:0000313" key="2">
    <source>
        <dbReference type="Proteomes" id="UP000620366"/>
    </source>
</evidence>
<comment type="caution">
    <text evidence="1">The sequence shown here is derived from an EMBL/GenBank/DDBJ whole genome shotgun (WGS) entry which is preliminary data.</text>
</comment>
<evidence type="ECO:0000313" key="1">
    <source>
        <dbReference type="EMBL" id="MBC8535866.1"/>
    </source>
</evidence>
<dbReference type="SUPFAM" id="SSF52540">
    <property type="entry name" value="P-loop containing nucleoside triphosphate hydrolases"/>
    <property type="match status" value="1"/>
</dbReference>
<organism evidence="1 2">
    <name type="scientific">Feifania hominis</name>
    <dbReference type="NCBI Taxonomy" id="2763660"/>
    <lineage>
        <taxon>Bacteria</taxon>
        <taxon>Bacillati</taxon>
        <taxon>Bacillota</taxon>
        <taxon>Clostridia</taxon>
        <taxon>Eubacteriales</taxon>
        <taxon>Feifaniaceae</taxon>
        <taxon>Feifania</taxon>
    </lineage>
</organism>
<proteinExistence type="predicted"/>
<dbReference type="Proteomes" id="UP000620366">
    <property type="component" value="Unassembled WGS sequence"/>
</dbReference>
<protein>
    <recommendedName>
        <fullName evidence="3">Uridine kinase</fullName>
    </recommendedName>
</protein>
<dbReference type="EMBL" id="JACRSP010000002">
    <property type="protein sequence ID" value="MBC8535866.1"/>
    <property type="molecule type" value="Genomic_DNA"/>
</dbReference>
<evidence type="ECO:0008006" key="3">
    <source>
        <dbReference type="Google" id="ProtNLM"/>
    </source>
</evidence>
<sequence length="332" mass="36528">MRVQDAVKLVYQNEFGGGHLITDERASLERLQAEMAATPLRSGAALTEPVGGGRVRLNLAAAGCREISPGLLNRIFVLSSAGSAGRHERFVKKLRTLRRCAEEGVFAFTSHELDVYLRSYEAAGFPPVHHSDAYRAACSPAYRVIDERFVRLLPVIAAAARLPAGSVLAIDGCAASGKTTAAQLLGELFCCPVIHMDDFFLPAALRTPQRLGEPGGNIHYERFASEVLPGLRMGQALSYRVFDCSRGCCSSSREILPAALHIVEGAYSLHPRFGDYCALRVFCHIAPEKQKKRILARSGPELLKAFTGRWIPMENRYFEHYGIRESCDFVLC</sequence>